<dbReference type="InterPro" id="IPR050312">
    <property type="entry name" value="IolE/XylAMocC-like"/>
</dbReference>
<evidence type="ECO:0000259" key="1">
    <source>
        <dbReference type="Pfam" id="PF01261"/>
    </source>
</evidence>
<dbReference type="PANTHER" id="PTHR12110:SF21">
    <property type="entry name" value="XYLOSE ISOMERASE-LIKE TIM BARREL DOMAIN-CONTAINING PROTEIN"/>
    <property type="match status" value="1"/>
</dbReference>
<name>A0A0T9NBJ9_9GAMM</name>
<dbReference type="RefSeq" id="WP_050112085.1">
    <property type="nucleotide sequence ID" value="NZ_CABHXQ010000075.1"/>
</dbReference>
<protein>
    <submittedName>
        <fullName evidence="2">Predicted sugar epimerase</fullName>
    </submittedName>
</protein>
<dbReference type="Proteomes" id="UP000041882">
    <property type="component" value="Unassembled WGS sequence"/>
</dbReference>
<organism evidence="2 3">
    <name type="scientific">Yersinia thracica</name>
    <dbReference type="NCBI Taxonomy" id="2890319"/>
    <lineage>
        <taxon>Bacteria</taxon>
        <taxon>Pseudomonadati</taxon>
        <taxon>Pseudomonadota</taxon>
        <taxon>Gammaproteobacteria</taxon>
        <taxon>Enterobacterales</taxon>
        <taxon>Yersiniaceae</taxon>
        <taxon>Yersinia</taxon>
    </lineage>
</organism>
<dbReference type="SUPFAM" id="SSF51658">
    <property type="entry name" value="Xylose isomerase-like"/>
    <property type="match status" value="1"/>
</dbReference>
<feature type="domain" description="Xylose isomerase-like TIM barrel" evidence="1">
    <location>
        <begin position="24"/>
        <end position="275"/>
    </location>
</feature>
<dbReference type="InterPro" id="IPR013022">
    <property type="entry name" value="Xyl_isomerase-like_TIM-brl"/>
</dbReference>
<evidence type="ECO:0000313" key="2">
    <source>
        <dbReference type="EMBL" id="CNG95396.1"/>
    </source>
</evidence>
<evidence type="ECO:0000313" key="3">
    <source>
        <dbReference type="Proteomes" id="UP000041882"/>
    </source>
</evidence>
<proteinExistence type="predicted"/>
<dbReference type="EMBL" id="CQAW01000001">
    <property type="protein sequence ID" value="CNG95396.1"/>
    <property type="molecule type" value="Genomic_DNA"/>
</dbReference>
<accession>A0A0T9NBJ9</accession>
<dbReference type="Pfam" id="PF01261">
    <property type="entry name" value="AP_endonuc_2"/>
    <property type="match status" value="1"/>
</dbReference>
<dbReference type="InterPro" id="IPR036237">
    <property type="entry name" value="Xyl_isomerase-like_sf"/>
</dbReference>
<keyword evidence="3" id="KW-1185">Reference proteome</keyword>
<gene>
    <name evidence="2" type="ORF">ERS008472_00050</name>
</gene>
<sequence length="278" mass="31402">MPIAQDRFCINRKIAPNLSIESFFRLVKKCGLNKVELRNDMPGGKVTDELSSAQLNTLTDEYGIEIVTINALQYFNLPEHRPALLKEAENMLKQAKAINCRGVILCPNCSANDRRSAEQKEQDTLDALVLLAPLFKKYQVTGLVEPLGFEISSLRSHLLTQSIIRKSAAPYKMVLDTFHYYLSDIAPAEFDAHIDINTIGLVHLSGVEEARLKSTLTDEDRIMLGEQDKLNSKQQVANLERLGYQGIYAFEPFSSQLNTWSEADIEREIHQSIAYLQN</sequence>
<dbReference type="PANTHER" id="PTHR12110">
    <property type="entry name" value="HYDROXYPYRUVATE ISOMERASE"/>
    <property type="match status" value="1"/>
</dbReference>
<dbReference type="Gene3D" id="3.20.20.150">
    <property type="entry name" value="Divalent-metal-dependent TIM barrel enzymes"/>
    <property type="match status" value="1"/>
</dbReference>
<reference evidence="3" key="1">
    <citation type="submission" date="2015-03" db="EMBL/GenBank/DDBJ databases">
        <authorList>
            <consortium name="Pathogen Informatics"/>
            <person name="Murphy D."/>
        </authorList>
    </citation>
    <scope>NUCLEOTIDE SEQUENCE [LARGE SCALE GENOMIC DNA]</scope>
    <source>
        <strain evidence="3">IP6945</strain>
    </source>
</reference>
<dbReference type="AlphaFoldDB" id="A0A0T9NBJ9"/>